<gene>
    <name evidence="4" type="ORF">QBC46DRAFT_372676</name>
</gene>
<dbReference type="AlphaFoldDB" id="A0AAN6NH72"/>
<keyword evidence="3" id="KW-0648">Protein biosynthesis</keyword>
<reference evidence="5" key="1">
    <citation type="journal article" date="2023" name="Mol. Phylogenet. Evol.">
        <title>Genome-scale phylogeny and comparative genomics of the fungal order Sordariales.</title>
        <authorList>
            <person name="Hensen N."/>
            <person name="Bonometti L."/>
            <person name="Westerberg I."/>
            <person name="Brannstrom I.O."/>
            <person name="Guillou S."/>
            <person name="Cros-Aarteil S."/>
            <person name="Calhoun S."/>
            <person name="Haridas S."/>
            <person name="Kuo A."/>
            <person name="Mondo S."/>
            <person name="Pangilinan J."/>
            <person name="Riley R."/>
            <person name="LaButti K."/>
            <person name="Andreopoulos B."/>
            <person name="Lipzen A."/>
            <person name="Chen C."/>
            <person name="Yan M."/>
            <person name="Daum C."/>
            <person name="Ng V."/>
            <person name="Clum A."/>
            <person name="Steindorff A."/>
            <person name="Ohm R.A."/>
            <person name="Martin F."/>
            <person name="Silar P."/>
            <person name="Natvig D.O."/>
            <person name="Lalanne C."/>
            <person name="Gautier V."/>
            <person name="Ament-Velasquez S.L."/>
            <person name="Kruys A."/>
            <person name="Hutchinson M.I."/>
            <person name="Powell A.J."/>
            <person name="Barry K."/>
            <person name="Miller A.N."/>
            <person name="Grigoriev I.V."/>
            <person name="Debuchy R."/>
            <person name="Gladieux P."/>
            <person name="Hiltunen Thoren M."/>
            <person name="Johannesson H."/>
        </authorList>
    </citation>
    <scope>NUCLEOTIDE SEQUENCE [LARGE SCALE GENOMIC DNA]</scope>
    <source>
        <strain evidence="5">CBS 340.73</strain>
    </source>
</reference>
<dbReference type="InterPro" id="IPR036788">
    <property type="entry name" value="T_IF-3_C_sf"/>
</dbReference>
<dbReference type="GO" id="GO:0005739">
    <property type="term" value="C:mitochondrion"/>
    <property type="evidence" value="ECO:0007669"/>
    <property type="project" value="TreeGrafter"/>
</dbReference>
<dbReference type="PANTHER" id="PTHR10938:SF0">
    <property type="entry name" value="TRANSLATION INITIATION FACTOR IF-3, MITOCHONDRIAL"/>
    <property type="match status" value="1"/>
</dbReference>
<organism evidence="4 5">
    <name type="scientific">Diplogelasinospora grovesii</name>
    <dbReference type="NCBI Taxonomy" id="303347"/>
    <lineage>
        <taxon>Eukaryota</taxon>
        <taxon>Fungi</taxon>
        <taxon>Dikarya</taxon>
        <taxon>Ascomycota</taxon>
        <taxon>Pezizomycotina</taxon>
        <taxon>Sordariomycetes</taxon>
        <taxon>Sordariomycetidae</taxon>
        <taxon>Sordariales</taxon>
        <taxon>Diplogelasinosporaceae</taxon>
        <taxon>Diplogelasinospora</taxon>
    </lineage>
</organism>
<protein>
    <recommendedName>
        <fullName evidence="6">Translation initiation factor IF-3</fullName>
    </recommendedName>
</protein>
<dbReference type="SUPFAM" id="SSF55200">
    <property type="entry name" value="Translation initiation factor IF3, C-terminal domain"/>
    <property type="match status" value="1"/>
</dbReference>
<evidence type="ECO:0000313" key="4">
    <source>
        <dbReference type="EMBL" id="KAK3945074.1"/>
    </source>
</evidence>
<dbReference type="GO" id="GO:0070124">
    <property type="term" value="P:mitochondrial translational initiation"/>
    <property type="evidence" value="ECO:0007669"/>
    <property type="project" value="TreeGrafter"/>
</dbReference>
<dbReference type="GO" id="GO:0032790">
    <property type="term" value="P:ribosome disassembly"/>
    <property type="evidence" value="ECO:0007669"/>
    <property type="project" value="TreeGrafter"/>
</dbReference>
<dbReference type="InterPro" id="IPR001288">
    <property type="entry name" value="Translation_initiation_fac_3"/>
</dbReference>
<dbReference type="GO" id="GO:0003743">
    <property type="term" value="F:translation initiation factor activity"/>
    <property type="evidence" value="ECO:0007669"/>
    <property type="project" value="UniProtKB-KW"/>
</dbReference>
<name>A0AAN6NH72_9PEZI</name>
<evidence type="ECO:0000256" key="1">
    <source>
        <dbReference type="ARBA" id="ARBA00005439"/>
    </source>
</evidence>
<keyword evidence="5" id="KW-1185">Reference proteome</keyword>
<evidence type="ECO:0000256" key="2">
    <source>
        <dbReference type="ARBA" id="ARBA00022540"/>
    </source>
</evidence>
<dbReference type="Proteomes" id="UP001303473">
    <property type="component" value="Unassembled WGS sequence"/>
</dbReference>
<evidence type="ECO:0000256" key="3">
    <source>
        <dbReference type="ARBA" id="ARBA00022917"/>
    </source>
</evidence>
<comment type="caution">
    <text evidence="4">The sequence shown here is derived from an EMBL/GenBank/DDBJ whole genome shotgun (WGS) entry which is preliminary data.</text>
</comment>
<keyword evidence="2" id="KW-0396">Initiation factor</keyword>
<sequence>MRTSKCLFNSATALRRVFLETNPTNPSWQSPPPPPRTLFLPALALRPLPSVQQQRRTFVRRPMIRHHQPQANNSAAGGKNALPRDFQIKSQFVQVRNEENGRLSEPQLTSEVLKGLDLQKYSLAAVVMPKPPTYGQEGGGGPMYPICRIVDKKAELNAQMEKAKAARKKAVSTKEVEINWAIAPHDLDTRLKRLKTFLGKGMHVELTLMKQKKRNKRQASADEAKEVMAKVKEAIEKISGTKEYKASEGTVGGVVRMFLKGPNDYVPAAAEGEEEEE</sequence>
<accession>A0AAN6NH72</accession>
<dbReference type="Gene3D" id="3.30.110.10">
    <property type="entry name" value="Translation initiation factor 3 (IF-3), C-terminal domain"/>
    <property type="match status" value="1"/>
</dbReference>
<evidence type="ECO:0000313" key="5">
    <source>
        <dbReference type="Proteomes" id="UP001303473"/>
    </source>
</evidence>
<proteinExistence type="inferred from homology"/>
<evidence type="ECO:0008006" key="6">
    <source>
        <dbReference type="Google" id="ProtNLM"/>
    </source>
</evidence>
<comment type="similarity">
    <text evidence="1">Belongs to the IF-3 family.</text>
</comment>
<dbReference type="GO" id="GO:0043022">
    <property type="term" value="F:ribosome binding"/>
    <property type="evidence" value="ECO:0007669"/>
    <property type="project" value="TreeGrafter"/>
</dbReference>
<dbReference type="EMBL" id="MU853756">
    <property type="protein sequence ID" value="KAK3945074.1"/>
    <property type="molecule type" value="Genomic_DNA"/>
</dbReference>
<dbReference type="PANTHER" id="PTHR10938">
    <property type="entry name" value="TRANSLATION INITIATION FACTOR IF-3"/>
    <property type="match status" value="1"/>
</dbReference>